<reference evidence="1" key="1">
    <citation type="submission" date="2021-02" db="EMBL/GenBank/DDBJ databases">
        <authorList>
            <person name="Nowell W R."/>
        </authorList>
    </citation>
    <scope>NUCLEOTIDE SEQUENCE</scope>
</reference>
<accession>A0A821XTN6</accession>
<evidence type="ECO:0000313" key="1">
    <source>
        <dbReference type="EMBL" id="CAF4948442.1"/>
    </source>
</evidence>
<dbReference type="EMBL" id="CAJOBP010091306">
    <property type="protein sequence ID" value="CAF4948442.1"/>
    <property type="molecule type" value="Genomic_DNA"/>
</dbReference>
<name>A0A821XTN6_9BILA</name>
<sequence length="41" mass="4617">MMNSSKTTQDPMLPLCGPTDIEDFLEFIEHPETHNELQGAV</sequence>
<proteinExistence type="predicted"/>
<keyword evidence="2" id="KW-1185">Reference proteome</keyword>
<dbReference type="Proteomes" id="UP000663873">
    <property type="component" value="Unassembled WGS sequence"/>
</dbReference>
<evidence type="ECO:0000313" key="2">
    <source>
        <dbReference type="Proteomes" id="UP000663873"/>
    </source>
</evidence>
<comment type="caution">
    <text evidence="1">The sequence shown here is derived from an EMBL/GenBank/DDBJ whole genome shotgun (WGS) entry which is preliminary data.</text>
</comment>
<feature type="non-terminal residue" evidence="1">
    <location>
        <position position="1"/>
    </location>
</feature>
<gene>
    <name evidence="1" type="ORF">UJA718_LOCUS47636</name>
</gene>
<protein>
    <submittedName>
        <fullName evidence="1">Uncharacterized protein</fullName>
    </submittedName>
</protein>
<organism evidence="1 2">
    <name type="scientific">Rotaria socialis</name>
    <dbReference type="NCBI Taxonomy" id="392032"/>
    <lineage>
        <taxon>Eukaryota</taxon>
        <taxon>Metazoa</taxon>
        <taxon>Spiralia</taxon>
        <taxon>Gnathifera</taxon>
        <taxon>Rotifera</taxon>
        <taxon>Eurotatoria</taxon>
        <taxon>Bdelloidea</taxon>
        <taxon>Philodinida</taxon>
        <taxon>Philodinidae</taxon>
        <taxon>Rotaria</taxon>
    </lineage>
</organism>
<dbReference type="AlphaFoldDB" id="A0A821XTN6"/>